<evidence type="ECO:0000256" key="1">
    <source>
        <dbReference type="SAM" id="Phobius"/>
    </source>
</evidence>
<keyword evidence="1" id="KW-1133">Transmembrane helix</keyword>
<reference evidence="2 3" key="1">
    <citation type="submission" date="2018-07" db="EMBL/GenBank/DDBJ databases">
        <title>Mechanisms of high-level aminoglycoside resistance among Gram-negative pathogens in Brazil.</title>
        <authorList>
            <person name="Ballaben A.S."/>
            <person name="Darini A.L.C."/>
            <person name="Doi Y."/>
        </authorList>
    </citation>
    <scope>NUCLEOTIDE SEQUENCE [LARGE SCALE GENOMIC DNA]</scope>
    <source>
        <strain evidence="2 3">B2-305</strain>
    </source>
</reference>
<keyword evidence="1" id="KW-0472">Membrane</keyword>
<accession>A0A367M4V7</accession>
<dbReference type="RefSeq" id="WP_034017936.1">
    <property type="nucleotide sequence ID" value="NZ_BSAZ01000023.1"/>
</dbReference>
<name>A0A367M4V7_PSEAI</name>
<dbReference type="InterPro" id="IPR021055">
    <property type="entry name" value="T4BSS_IcmL/DotI"/>
</dbReference>
<protein>
    <submittedName>
        <fullName evidence="2">Type IV secretion protein IcmL</fullName>
    </submittedName>
</protein>
<dbReference type="Proteomes" id="UP000253594">
    <property type="component" value="Unassembled WGS sequence"/>
</dbReference>
<keyword evidence="1" id="KW-0812">Transmembrane</keyword>
<evidence type="ECO:0000313" key="3">
    <source>
        <dbReference type="Proteomes" id="UP000253594"/>
    </source>
</evidence>
<feature type="transmembrane region" description="Helical" evidence="1">
    <location>
        <begin position="28"/>
        <end position="49"/>
    </location>
</feature>
<dbReference type="CDD" id="cd16385">
    <property type="entry name" value="IcmL"/>
    <property type="match status" value="1"/>
</dbReference>
<comment type="caution">
    <text evidence="2">The sequence shown here is derived from an EMBL/GenBank/DDBJ whole genome shotgun (WGS) entry which is preliminary data.</text>
</comment>
<dbReference type="AlphaFoldDB" id="A0A367M4V7"/>
<sequence>MSGTSPRDDEHCLDLSRLQFYKKYFGKVLSALIFSIALNFVLGGAFVWVKTRDVEREYFGQDSVTGRLTQMVPLSEPFVSPQKLLDWTVECVGGANSYDFVHWQKQLQRNSQCFTPDGWSMFMDALDRSGNLDLVKKQRLVTSAVPLAAPVVTNQGMRRGVWTWQIEVPFIVSFQGGQGGRTVVTQKTLVTLLVTRVNPFESRDGLGIAQYLGGDLR</sequence>
<organism evidence="2 3">
    <name type="scientific">Pseudomonas aeruginosa</name>
    <dbReference type="NCBI Taxonomy" id="287"/>
    <lineage>
        <taxon>Bacteria</taxon>
        <taxon>Pseudomonadati</taxon>
        <taxon>Pseudomonadota</taxon>
        <taxon>Gammaproteobacteria</taxon>
        <taxon>Pseudomonadales</taxon>
        <taxon>Pseudomonadaceae</taxon>
        <taxon>Pseudomonas</taxon>
    </lineage>
</organism>
<gene>
    <name evidence="2" type="ORF">DT376_23960</name>
</gene>
<evidence type="ECO:0000313" key="2">
    <source>
        <dbReference type="EMBL" id="RCI72399.1"/>
    </source>
</evidence>
<proteinExistence type="predicted"/>
<dbReference type="Pfam" id="PF11393">
    <property type="entry name" value="T4BSS_DotI_IcmL"/>
    <property type="match status" value="1"/>
</dbReference>
<dbReference type="EMBL" id="QORE01000967">
    <property type="protein sequence ID" value="RCI72399.1"/>
    <property type="molecule type" value="Genomic_DNA"/>
</dbReference>